<dbReference type="GO" id="GO:0005886">
    <property type="term" value="C:plasma membrane"/>
    <property type="evidence" value="ECO:0007669"/>
    <property type="project" value="InterPro"/>
</dbReference>
<gene>
    <name evidence="8" type="ORF">COS78_03080</name>
</gene>
<evidence type="ECO:0000313" key="8">
    <source>
        <dbReference type="EMBL" id="PIU73311.1"/>
    </source>
</evidence>
<dbReference type="Proteomes" id="UP000231407">
    <property type="component" value="Unassembled WGS sequence"/>
</dbReference>
<reference evidence="9" key="1">
    <citation type="submission" date="2017-09" db="EMBL/GenBank/DDBJ databases">
        <title>Depth-based differentiation of microbial function through sediment-hosted aquifers and enrichment of novel symbionts in the deep terrestrial subsurface.</title>
        <authorList>
            <person name="Probst A.J."/>
            <person name="Ladd B."/>
            <person name="Jarett J.K."/>
            <person name="Geller-Mcgrath D.E."/>
            <person name="Sieber C.M.K."/>
            <person name="Emerson J.B."/>
            <person name="Anantharaman K."/>
            <person name="Thomas B.C."/>
            <person name="Malmstrom R."/>
            <person name="Stieglmeier M."/>
            <person name="Klingl A."/>
            <person name="Woyke T."/>
            <person name="Ryan C.M."/>
            <person name="Banfield J.F."/>
        </authorList>
    </citation>
    <scope>NUCLEOTIDE SEQUENCE [LARGE SCALE GENOMIC DNA]</scope>
</reference>
<proteinExistence type="inferred from homology"/>
<dbReference type="GO" id="GO:0008961">
    <property type="term" value="F:phosphatidylglycerol-prolipoprotein diacylglyceryl transferase activity"/>
    <property type="evidence" value="ECO:0007669"/>
    <property type="project" value="InterPro"/>
</dbReference>
<evidence type="ECO:0000256" key="1">
    <source>
        <dbReference type="ARBA" id="ARBA00007150"/>
    </source>
</evidence>
<evidence type="ECO:0000313" key="9">
    <source>
        <dbReference type="Proteomes" id="UP000231407"/>
    </source>
</evidence>
<dbReference type="PANTHER" id="PTHR30589:SF0">
    <property type="entry name" value="PHOSPHATIDYLGLYCEROL--PROLIPOPROTEIN DIACYLGLYCERYL TRANSFERASE"/>
    <property type="match status" value="1"/>
</dbReference>
<name>A0A2M7ARS0_9BACT</name>
<evidence type="ECO:0000256" key="7">
    <source>
        <dbReference type="SAM" id="Phobius"/>
    </source>
</evidence>
<protein>
    <recommendedName>
        <fullName evidence="10">Prolipoprotein diacylglyceryl transferase</fullName>
    </recommendedName>
</protein>
<dbReference type="Pfam" id="PF01790">
    <property type="entry name" value="LGT"/>
    <property type="match status" value="2"/>
</dbReference>
<evidence type="ECO:0000256" key="5">
    <source>
        <dbReference type="ARBA" id="ARBA00022989"/>
    </source>
</evidence>
<dbReference type="EMBL" id="PEWA01000041">
    <property type="protein sequence ID" value="PIU73311.1"/>
    <property type="molecule type" value="Genomic_DNA"/>
</dbReference>
<organism evidence="8 9">
    <name type="scientific">Candidatus Shapirobacteria bacterium CG06_land_8_20_14_3_00_40_12</name>
    <dbReference type="NCBI Taxonomy" id="1974881"/>
    <lineage>
        <taxon>Bacteria</taxon>
        <taxon>Candidatus Shapironibacteriota</taxon>
    </lineage>
</organism>
<dbReference type="GO" id="GO:0042158">
    <property type="term" value="P:lipoprotein biosynthetic process"/>
    <property type="evidence" value="ECO:0007669"/>
    <property type="project" value="InterPro"/>
</dbReference>
<evidence type="ECO:0000256" key="3">
    <source>
        <dbReference type="ARBA" id="ARBA00022679"/>
    </source>
</evidence>
<feature type="transmembrane region" description="Helical" evidence="7">
    <location>
        <begin position="181"/>
        <end position="199"/>
    </location>
</feature>
<dbReference type="PANTHER" id="PTHR30589">
    <property type="entry name" value="PROLIPOPROTEIN DIACYLGLYCERYL TRANSFERASE"/>
    <property type="match status" value="1"/>
</dbReference>
<keyword evidence="4 7" id="KW-0812">Transmembrane</keyword>
<feature type="transmembrane region" description="Helical" evidence="7">
    <location>
        <begin position="30"/>
        <end position="50"/>
    </location>
</feature>
<feature type="transmembrane region" description="Helical" evidence="7">
    <location>
        <begin position="152"/>
        <end position="169"/>
    </location>
</feature>
<evidence type="ECO:0000256" key="4">
    <source>
        <dbReference type="ARBA" id="ARBA00022692"/>
    </source>
</evidence>
<keyword evidence="6 7" id="KW-0472">Membrane</keyword>
<comment type="caution">
    <text evidence="8">The sequence shown here is derived from an EMBL/GenBank/DDBJ whole genome shotgun (WGS) entry which is preliminary data.</text>
</comment>
<evidence type="ECO:0000256" key="2">
    <source>
        <dbReference type="ARBA" id="ARBA00022475"/>
    </source>
</evidence>
<dbReference type="AlphaFoldDB" id="A0A2M7ARS0"/>
<keyword evidence="2" id="KW-1003">Cell membrane</keyword>
<feature type="transmembrane region" description="Helical" evidence="7">
    <location>
        <begin position="127"/>
        <end position="145"/>
    </location>
</feature>
<feature type="transmembrane region" description="Helical" evidence="7">
    <location>
        <begin position="70"/>
        <end position="90"/>
    </location>
</feature>
<dbReference type="InterPro" id="IPR001640">
    <property type="entry name" value="Lgt"/>
</dbReference>
<evidence type="ECO:0008006" key="10">
    <source>
        <dbReference type="Google" id="ProtNLM"/>
    </source>
</evidence>
<keyword evidence="3" id="KW-0808">Transferase</keyword>
<comment type="similarity">
    <text evidence="1">Belongs to the Lgt family.</text>
</comment>
<sequence length="210" mass="24006">MSLYGLIIGLSVSLGTYLFEKNNTLVPKKLINIFIIGLLISLLIGARLYHVFDQWSYYSQSLLQIFNTRGGGLGIYGALIGAFIFIFAFSKIYKINFFLLTDNLVLFLPLCQSIGRFGNFVNGEISIWWLESLLCLLLFSAIQKLKSRLSPTGLYLLGYGLIRFITEYFRTDTWVVSGFKIANIISLIFVILGLFLIKYQPRLHRHPRLI</sequence>
<keyword evidence="5 7" id="KW-1133">Transmembrane helix</keyword>
<evidence type="ECO:0000256" key="6">
    <source>
        <dbReference type="ARBA" id="ARBA00023136"/>
    </source>
</evidence>
<accession>A0A2M7ARS0</accession>